<dbReference type="Pfam" id="PF00149">
    <property type="entry name" value="Metallophos"/>
    <property type="match status" value="1"/>
</dbReference>
<dbReference type="KEGG" id="bvz:BRAD3257_6363"/>
<dbReference type="InterPro" id="IPR036907">
    <property type="entry name" value="5'-Nucleotdase_C_sf"/>
</dbReference>
<dbReference type="GO" id="GO:0046872">
    <property type="term" value="F:metal ion binding"/>
    <property type="evidence" value="ECO:0007669"/>
    <property type="project" value="InterPro"/>
</dbReference>
<dbReference type="PANTHER" id="PTHR11575">
    <property type="entry name" value="5'-NUCLEOTIDASE-RELATED"/>
    <property type="match status" value="1"/>
</dbReference>
<dbReference type="Pfam" id="PF02872">
    <property type="entry name" value="5_nucleotid_C"/>
    <property type="match status" value="1"/>
</dbReference>
<evidence type="ECO:0000256" key="4">
    <source>
        <dbReference type="ARBA" id="ARBA00022729"/>
    </source>
</evidence>
<dbReference type="PRINTS" id="PR01607">
    <property type="entry name" value="APYRASEFAMLY"/>
</dbReference>
<dbReference type="GO" id="GO:0030288">
    <property type="term" value="C:outer membrane-bounded periplasmic space"/>
    <property type="evidence" value="ECO:0007669"/>
    <property type="project" value="TreeGrafter"/>
</dbReference>
<protein>
    <submittedName>
        <fullName evidence="8">5'-nucleotidase/2',3'-cyclic phosphodiesterase-like hydrolase</fullName>
    </submittedName>
</protein>
<dbReference type="SUPFAM" id="SSF56300">
    <property type="entry name" value="Metallo-dependent phosphatases"/>
    <property type="match status" value="1"/>
</dbReference>
<sequence length="551" mass="58803">MRYRSILAALALTYVLPASAQTAAPVELRILAINDFHGNLRPPPGGIRINDPEDKTKKVMVAAGGAEYMATLVKQLREGRKNTIFVAAGDLIGASPFLSAMFHDEPSIESLSMMGLAISSVGNHEFDEGKAELLRMQNGGCHPIDGCQGPHPFTGARFRYLAASTVETATGKSVLPPYEIREFDGIPVAFIGLTLKETAGIVSPAGIAGLEFRDEAETVNALVPQLKARGVEAIVVLIHQGGEPAGDYNECPAITGPIVDIVKKFDRAVDVVVSGHTHRAYVCDIDGRLVTSGDKFGTLVTAIDLKLDPTTRDIVSARAENVIVANASLAKDPEQTALIEAYDKLSAPIANRPAGSVTQTLSRVPNESGESALGDIIADAQLLATRDAKDSSAVIALTNPGGIRTDIVPKENGAITFGDVFASQPFRNRLVTMTLTGSQLKDMLEQQWLDPKRPRILQVSNGFSYTWDASKPFGERVSLENMTLNGRPIEAGSGYRVTLNDYLAVGGDGFTVAKQGTAPQYGGYDADALFAFFRAHGPIGPLPPTRILRVN</sequence>
<comment type="subcellular location">
    <subcellularLocation>
        <location evidence="1">Secreted</location>
    </subcellularLocation>
</comment>
<dbReference type="AlphaFoldDB" id="A0A2U3Q7H2"/>
<feature type="signal peptide" evidence="5">
    <location>
        <begin position="1"/>
        <end position="20"/>
    </location>
</feature>
<dbReference type="Gene3D" id="3.90.780.10">
    <property type="entry name" value="5'-Nucleotidase, C-terminal domain"/>
    <property type="match status" value="1"/>
</dbReference>
<keyword evidence="4 5" id="KW-0732">Signal</keyword>
<dbReference type="InterPro" id="IPR004843">
    <property type="entry name" value="Calcineurin-like_PHP"/>
</dbReference>
<evidence type="ECO:0000259" key="6">
    <source>
        <dbReference type="Pfam" id="PF00149"/>
    </source>
</evidence>
<evidence type="ECO:0000313" key="8">
    <source>
        <dbReference type="EMBL" id="SPP97259.1"/>
    </source>
</evidence>
<feature type="domain" description="5'-Nucleotidase C-terminal" evidence="7">
    <location>
        <begin position="356"/>
        <end position="514"/>
    </location>
</feature>
<evidence type="ECO:0000256" key="3">
    <source>
        <dbReference type="ARBA" id="ARBA00022525"/>
    </source>
</evidence>
<dbReference type="InterPro" id="IPR006146">
    <property type="entry name" value="5'-Nucleotdase_CS"/>
</dbReference>
<dbReference type="InterPro" id="IPR029052">
    <property type="entry name" value="Metallo-depent_PP-like"/>
</dbReference>
<dbReference type="PROSITE" id="PS00785">
    <property type="entry name" value="5_NUCLEOTIDASE_1"/>
    <property type="match status" value="1"/>
</dbReference>
<dbReference type="InterPro" id="IPR041831">
    <property type="entry name" value="YhcR_MPP"/>
</dbReference>
<dbReference type="GO" id="GO:0008253">
    <property type="term" value="F:5'-nucleotidase activity"/>
    <property type="evidence" value="ECO:0007669"/>
    <property type="project" value="TreeGrafter"/>
</dbReference>
<organism evidence="8 9">
    <name type="scientific">Bradyrhizobium vignae</name>
    <dbReference type="NCBI Taxonomy" id="1549949"/>
    <lineage>
        <taxon>Bacteria</taxon>
        <taxon>Pseudomonadati</taxon>
        <taxon>Pseudomonadota</taxon>
        <taxon>Alphaproteobacteria</taxon>
        <taxon>Hyphomicrobiales</taxon>
        <taxon>Nitrobacteraceae</taxon>
        <taxon>Bradyrhizobium</taxon>
    </lineage>
</organism>
<dbReference type="FunFam" id="3.90.780.10:FF:000004">
    <property type="entry name" value="UDP-sugar hydrolase, putative"/>
    <property type="match status" value="1"/>
</dbReference>
<keyword evidence="3" id="KW-0964">Secreted</keyword>
<accession>A0A2U3Q7H2</accession>
<dbReference type="PANTHER" id="PTHR11575:SF24">
    <property type="entry name" value="5'-NUCLEOTIDASE"/>
    <property type="match status" value="1"/>
</dbReference>
<dbReference type="GO" id="GO:0009166">
    <property type="term" value="P:nucleotide catabolic process"/>
    <property type="evidence" value="ECO:0007669"/>
    <property type="project" value="InterPro"/>
</dbReference>
<dbReference type="Proteomes" id="UP000246085">
    <property type="component" value="Chromosome BRAD3257"/>
</dbReference>
<keyword evidence="5" id="KW-0547">Nucleotide-binding</keyword>
<dbReference type="CDD" id="cd07412">
    <property type="entry name" value="MPP_YhcR_N"/>
    <property type="match status" value="1"/>
</dbReference>
<evidence type="ECO:0000313" key="9">
    <source>
        <dbReference type="Proteomes" id="UP000246085"/>
    </source>
</evidence>
<evidence type="ECO:0000256" key="5">
    <source>
        <dbReference type="RuleBase" id="RU362119"/>
    </source>
</evidence>
<feature type="domain" description="Calcineurin-like phosphoesterase" evidence="6">
    <location>
        <begin position="28"/>
        <end position="279"/>
    </location>
</feature>
<dbReference type="GO" id="GO:0000166">
    <property type="term" value="F:nucleotide binding"/>
    <property type="evidence" value="ECO:0007669"/>
    <property type="project" value="UniProtKB-KW"/>
</dbReference>
<evidence type="ECO:0000256" key="2">
    <source>
        <dbReference type="ARBA" id="ARBA00006654"/>
    </source>
</evidence>
<dbReference type="GO" id="GO:0008768">
    <property type="term" value="F:UDP-sugar diphosphatase activity"/>
    <property type="evidence" value="ECO:0007669"/>
    <property type="project" value="TreeGrafter"/>
</dbReference>
<dbReference type="InterPro" id="IPR008334">
    <property type="entry name" value="5'-Nucleotdase_C"/>
</dbReference>
<dbReference type="InterPro" id="IPR006179">
    <property type="entry name" value="5_nucleotidase/apyrase"/>
</dbReference>
<dbReference type="SUPFAM" id="SSF55816">
    <property type="entry name" value="5'-nucleotidase (syn. UDP-sugar hydrolase), C-terminal domain"/>
    <property type="match status" value="1"/>
</dbReference>
<dbReference type="EMBL" id="LS398110">
    <property type="protein sequence ID" value="SPP97259.1"/>
    <property type="molecule type" value="Genomic_DNA"/>
</dbReference>
<feature type="chain" id="PRO_5015373787" evidence="5">
    <location>
        <begin position="21"/>
        <end position="551"/>
    </location>
</feature>
<dbReference type="GO" id="GO:0005576">
    <property type="term" value="C:extracellular region"/>
    <property type="evidence" value="ECO:0007669"/>
    <property type="project" value="UniProtKB-SubCell"/>
</dbReference>
<evidence type="ECO:0000259" key="7">
    <source>
        <dbReference type="Pfam" id="PF02872"/>
    </source>
</evidence>
<dbReference type="RefSeq" id="WP_122404669.1">
    <property type="nucleotide sequence ID" value="NZ_LS398110.1"/>
</dbReference>
<proteinExistence type="inferred from homology"/>
<reference evidence="8 9" key="1">
    <citation type="submission" date="2018-03" db="EMBL/GenBank/DDBJ databases">
        <authorList>
            <person name="Gully D."/>
        </authorList>
    </citation>
    <scope>NUCLEOTIDE SEQUENCE [LARGE SCALE GENOMIC DNA]</scope>
    <source>
        <strain evidence="8">ORS3257</strain>
    </source>
</reference>
<comment type="similarity">
    <text evidence="2 5">Belongs to the 5'-nucleotidase family.</text>
</comment>
<dbReference type="FunFam" id="3.60.21.10:FF:000070">
    <property type="entry name" value="5`-nucleotidase family protein"/>
    <property type="match status" value="1"/>
</dbReference>
<dbReference type="Gene3D" id="3.60.21.10">
    <property type="match status" value="1"/>
</dbReference>
<gene>
    <name evidence="8" type="ORF">BRAD3257_6363</name>
</gene>
<keyword evidence="5 8" id="KW-0378">Hydrolase</keyword>
<evidence type="ECO:0000256" key="1">
    <source>
        <dbReference type="ARBA" id="ARBA00004613"/>
    </source>
</evidence>
<name>A0A2U3Q7H2_9BRAD</name>